<proteinExistence type="predicted"/>
<sequence>FKVPMIWKKFHTPCTQTSRTYVRIAGDDSLTPSKTCNSIQKRLKELETNGEQSRARSSDSQSPNSSTGSYHV</sequence>
<dbReference type="AlphaFoldDB" id="A0ABD3VVV9"/>
<feature type="non-terminal residue" evidence="2">
    <location>
        <position position="1"/>
    </location>
</feature>
<accession>A0ABD3VVV9</accession>
<evidence type="ECO:0000313" key="2">
    <source>
        <dbReference type="EMBL" id="KAL3865271.1"/>
    </source>
</evidence>
<keyword evidence="3" id="KW-1185">Reference proteome</keyword>
<feature type="region of interest" description="Disordered" evidence="1">
    <location>
        <begin position="46"/>
        <end position="72"/>
    </location>
</feature>
<comment type="caution">
    <text evidence="2">The sequence shown here is derived from an EMBL/GenBank/DDBJ whole genome shotgun (WGS) entry which is preliminary data.</text>
</comment>
<protein>
    <submittedName>
        <fullName evidence="2">Uncharacterized protein</fullName>
    </submittedName>
</protein>
<gene>
    <name evidence="2" type="ORF">ACJMK2_006884</name>
</gene>
<organism evidence="2 3">
    <name type="scientific">Sinanodonta woodiana</name>
    <name type="common">Chinese pond mussel</name>
    <name type="synonym">Anodonta woodiana</name>
    <dbReference type="NCBI Taxonomy" id="1069815"/>
    <lineage>
        <taxon>Eukaryota</taxon>
        <taxon>Metazoa</taxon>
        <taxon>Spiralia</taxon>
        <taxon>Lophotrochozoa</taxon>
        <taxon>Mollusca</taxon>
        <taxon>Bivalvia</taxon>
        <taxon>Autobranchia</taxon>
        <taxon>Heteroconchia</taxon>
        <taxon>Palaeoheterodonta</taxon>
        <taxon>Unionida</taxon>
        <taxon>Unionoidea</taxon>
        <taxon>Unionidae</taxon>
        <taxon>Unioninae</taxon>
        <taxon>Sinanodonta</taxon>
    </lineage>
</organism>
<evidence type="ECO:0000256" key="1">
    <source>
        <dbReference type="SAM" id="MobiDB-lite"/>
    </source>
</evidence>
<name>A0ABD3VVV9_SINWO</name>
<evidence type="ECO:0000313" key="3">
    <source>
        <dbReference type="Proteomes" id="UP001634394"/>
    </source>
</evidence>
<dbReference type="EMBL" id="JBJQND010000010">
    <property type="protein sequence ID" value="KAL3865271.1"/>
    <property type="molecule type" value="Genomic_DNA"/>
</dbReference>
<feature type="compositionally biased region" description="Polar residues" evidence="1">
    <location>
        <begin position="58"/>
        <end position="72"/>
    </location>
</feature>
<reference evidence="2 3" key="1">
    <citation type="submission" date="2024-11" db="EMBL/GenBank/DDBJ databases">
        <title>Chromosome-level genome assembly of the freshwater bivalve Anodonta woodiana.</title>
        <authorList>
            <person name="Chen X."/>
        </authorList>
    </citation>
    <scope>NUCLEOTIDE SEQUENCE [LARGE SCALE GENOMIC DNA]</scope>
    <source>
        <strain evidence="2">MN2024</strain>
        <tissue evidence="2">Gills</tissue>
    </source>
</reference>
<feature type="non-terminal residue" evidence="2">
    <location>
        <position position="72"/>
    </location>
</feature>
<dbReference type="Proteomes" id="UP001634394">
    <property type="component" value="Unassembled WGS sequence"/>
</dbReference>
<feature type="compositionally biased region" description="Basic and acidic residues" evidence="1">
    <location>
        <begin position="46"/>
        <end position="57"/>
    </location>
</feature>